<feature type="region of interest" description="Disordered" evidence="3">
    <location>
        <begin position="175"/>
        <end position="198"/>
    </location>
</feature>
<gene>
    <name evidence="5" type="ORF">I4X03_002220</name>
</gene>
<evidence type="ECO:0000259" key="4">
    <source>
        <dbReference type="PROSITE" id="PS50887"/>
    </source>
</evidence>
<name>A0ABS7SLN6_9BURK</name>
<accession>A0ABS7SLN6</accession>
<evidence type="ECO:0000313" key="5">
    <source>
        <dbReference type="EMBL" id="MBZ2206070.1"/>
    </source>
</evidence>
<dbReference type="SUPFAM" id="SSF55073">
    <property type="entry name" value="Nucleotide cyclase"/>
    <property type="match status" value="1"/>
</dbReference>
<dbReference type="Pfam" id="PF00990">
    <property type="entry name" value="GGDEF"/>
    <property type="match status" value="1"/>
</dbReference>
<reference evidence="5 6" key="1">
    <citation type="submission" date="2021-01" db="EMBL/GenBank/DDBJ databases">
        <authorList>
            <person name="Ruan W."/>
            <person name="Khan S.A."/>
            <person name="Jeon C.O."/>
        </authorList>
    </citation>
    <scope>NUCLEOTIDE SEQUENCE [LARGE SCALE GENOMIC DNA]</scope>
    <source>
        <strain evidence="5 6">R798</strain>
    </source>
</reference>
<dbReference type="EC" id="2.7.7.65" evidence="1"/>
<evidence type="ECO:0000256" key="1">
    <source>
        <dbReference type="ARBA" id="ARBA00012528"/>
    </source>
</evidence>
<dbReference type="EMBL" id="JAFBIL020000001">
    <property type="protein sequence ID" value="MBZ2206070.1"/>
    <property type="molecule type" value="Genomic_DNA"/>
</dbReference>
<keyword evidence="6" id="KW-1185">Reference proteome</keyword>
<proteinExistence type="predicted"/>
<protein>
    <recommendedName>
        <fullName evidence="1">diguanylate cyclase</fullName>
        <ecNumber evidence="1">2.7.7.65</ecNumber>
    </recommendedName>
</protein>
<comment type="caution">
    <text evidence="5">The sequence shown here is derived from an EMBL/GenBank/DDBJ whole genome shotgun (WGS) entry which is preliminary data.</text>
</comment>
<reference evidence="5 6" key="2">
    <citation type="submission" date="2021-08" db="EMBL/GenBank/DDBJ databases">
        <title>Massilia sp. R798.</title>
        <authorList>
            <person name="Baek J.H."/>
            <person name="Jung H.S."/>
            <person name="Kim K.R."/>
            <person name="Jeon C.O."/>
        </authorList>
    </citation>
    <scope>NUCLEOTIDE SEQUENCE [LARGE SCALE GENOMIC DNA]</scope>
    <source>
        <strain evidence="5 6">R798</strain>
    </source>
</reference>
<sequence>MDSLLRHMVDMTGHRDHTMLDISVISAVQELAGARQTRVLSIASVRSQKFVRARAIIGAGRPASIVEPADTNSPGEAITSYPELAACLARHETNAERVAPDGIRTLWLPIWMGDSADTCLEIVHLEPYSADTIHVISGIVSVYRNFQNLLDYSERDSLTGLLNRKTFDHQLTKMLQSSSEQVEEEEAPPLPGQPERRQHSNQEKQWLAVVDVDHFKLVNDKFGHLYGDEVLILIANLLQSSFRSQDRVFRFGGEEFVVLLRSATLENAQKIIDRFRINVESHDFPQVGKVTVSVGFVSICAYESPVIILGHADQALYYAKSHGRNQACHYDQLVEGGLLQAVPANDTAEFF</sequence>
<comment type="catalytic activity">
    <reaction evidence="2">
        <text>2 GTP = 3',3'-c-di-GMP + 2 diphosphate</text>
        <dbReference type="Rhea" id="RHEA:24898"/>
        <dbReference type="ChEBI" id="CHEBI:33019"/>
        <dbReference type="ChEBI" id="CHEBI:37565"/>
        <dbReference type="ChEBI" id="CHEBI:58805"/>
        <dbReference type="EC" id="2.7.7.65"/>
    </reaction>
</comment>
<evidence type="ECO:0000256" key="2">
    <source>
        <dbReference type="ARBA" id="ARBA00034247"/>
    </source>
</evidence>
<dbReference type="PANTHER" id="PTHR45138:SF9">
    <property type="entry name" value="DIGUANYLATE CYCLASE DGCM-RELATED"/>
    <property type="match status" value="1"/>
</dbReference>
<dbReference type="PANTHER" id="PTHR45138">
    <property type="entry name" value="REGULATORY COMPONENTS OF SENSORY TRANSDUCTION SYSTEM"/>
    <property type="match status" value="1"/>
</dbReference>
<dbReference type="InterPro" id="IPR043128">
    <property type="entry name" value="Rev_trsase/Diguanyl_cyclase"/>
</dbReference>
<dbReference type="PROSITE" id="PS50887">
    <property type="entry name" value="GGDEF"/>
    <property type="match status" value="1"/>
</dbReference>
<dbReference type="NCBIfam" id="TIGR00254">
    <property type="entry name" value="GGDEF"/>
    <property type="match status" value="1"/>
</dbReference>
<dbReference type="RefSeq" id="WP_223464958.1">
    <property type="nucleotide sequence ID" value="NZ_JAFBIL020000001.1"/>
</dbReference>
<evidence type="ECO:0000256" key="3">
    <source>
        <dbReference type="SAM" id="MobiDB-lite"/>
    </source>
</evidence>
<dbReference type="CDD" id="cd01949">
    <property type="entry name" value="GGDEF"/>
    <property type="match status" value="1"/>
</dbReference>
<dbReference type="InterPro" id="IPR000160">
    <property type="entry name" value="GGDEF_dom"/>
</dbReference>
<dbReference type="SMART" id="SM00267">
    <property type="entry name" value="GGDEF"/>
    <property type="match status" value="1"/>
</dbReference>
<dbReference type="InterPro" id="IPR050469">
    <property type="entry name" value="Diguanylate_Cyclase"/>
</dbReference>
<dbReference type="Gene3D" id="3.30.70.270">
    <property type="match status" value="1"/>
</dbReference>
<evidence type="ECO:0000313" key="6">
    <source>
        <dbReference type="Proteomes" id="UP000809349"/>
    </source>
</evidence>
<feature type="domain" description="GGDEF" evidence="4">
    <location>
        <begin position="203"/>
        <end position="332"/>
    </location>
</feature>
<dbReference type="Proteomes" id="UP000809349">
    <property type="component" value="Unassembled WGS sequence"/>
</dbReference>
<dbReference type="InterPro" id="IPR029787">
    <property type="entry name" value="Nucleotide_cyclase"/>
</dbReference>
<organism evidence="5 6">
    <name type="scientific">Massilia soli</name>
    <dbReference type="NCBI Taxonomy" id="2792854"/>
    <lineage>
        <taxon>Bacteria</taxon>
        <taxon>Pseudomonadati</taxon>
        <taxon>Pseudomonadota</taxon>
        <taxon>Betaproteobacteria</taxon>
        <taxon>Burkholderiales</taxon>
        <taxon>Oxalobacteraceae</taxon>
        <taxon>Telluria group</taxon>
        <taxon>Massilia</taxon>
    </lineage>
</organism>